<protein>
    <submittedName>
        <fullName evidence="5">Helix-turn-helix domain-containing protein</fullName>
    </submittedName>
</protein>
<evidence type="ECO:0000256" key="1">
    <source>
        <dbReference type="ARBA" id="ARBA00023015"/>
    </source>
</evidence>
<dbReference type="RefSeq" id="WP_224830152.1">
    <property type="nucleotide sequence ID" value="NZ_JAIVEF010000040.1"/>
</dbReference>
<dbReference type="EMBL" id="JBHSJG010000022">
    <property type="protein sequence ID" value="MFC4987348.1"/>
    <property type="molecule type" value="Genomic_DNA"/>
</dbReference>
<gene>
    <name evidence="5" type="ORF">ACFPFO_06130</name>
</gene>
<dbReference type="InterPro" id="IPR007050">
    <property type="entry name" value="HTH_bacterioopsin"/>
</dbReference>
<evidence type="ECO:0000256" key="2">
    <source>
        <dbReference type="ARBA" id="ARBA00023163"/>
    </source>
</evidence>
<keyword evidence="2" id="KW-0804">Transcription</keyword>
<dbReference type="Proteomes" id="UP001595925">
    <property type="component" value="Unassembled WGS sequence"/>
</dbReference>
<keyword evidence="1" id="KW-0805">Transcription regulation</keyword>
<keyword evidence="6" id="KW-1185">Reference proteome</keyword>
<dbReference type="PANTHER" id="PTHR34236">
    <property type="entry name" value="DIMETHYL SULFOXIDE REDUCTASE TRANSCRIPTIONAL ACTIVATOR"/>
    <property type="match status" value="1"/>
</dbReference>
<dbReference type="InterPro" id="IPR031803">
    <property type="entry name" value="BAT_GAF/HTH-assoc"/>
</dbReference>
<reference evidence="5 6" key="1">
    <citation type="journal article" date="2019" name="Int. J. Syst. Evol. Microbiol.">
        <title>The Global Catalogue of Microorganisms (GCM) 10K type strain sequencing project: providing services to taxonomists for standard genome sequencing and annotation.</title>
        <authorList>
            <consortium name="The Broad Institute Genomics Platform"/>
            <consortium name="The Broad Institute Genome Sequencing Center for Infectious Disease"/>
            <person name="Wu L."/>
            <person name="Ma J."/>
        </authorList>
    </citation>
    <scope>NUCLEOTIDE SEQUENCE [LARGE SCALE GENOMIC DNA]</scope>
    <source>
        <strain evidence="5 6">CGMCC 1.15824</strain>
    </source>
</reference>
<proteinExistence type="predicted"/>
<name>A0ABD5QCC8_9EURY</name>
<dbReference type="Pfam" id="PF15915">
    <property type="entry name" value="BAT"/>
    <property type="match status" value="1"/>
</dbReference>
<feature type="domain" description="Bacterioopsin transcriptional activator GAF and HTH associated" evidence="4">
    <location>
        <begin position="6"/>
        <end position="150"/>
    </location>
</feature>
<dbReference type="Pfam" id="PF04967">
    <property type="entry name" value="HTH_10"/>
    <property type="match status" value="1"/>
</dbReference>
<organism evidence="5 6">
    <name type="scientific">Saliphagus infecundisoli</name>
    <dbReference type="NCBI Taxonomy" id="1849069"/>
    <lineage>
        <taxon>Archaea</taxon>
        <taxon>Methanobacteriati</taxon>
        <taxon>Methanobacteriota</taxon>
        <taxon>Stenosarchaea group</taxon>
        <taxon>Halobacteria</taxon>
        <taxon>Halobacteriales</taxon>
        <taxon>Natrialbaceae</taxon>
        <taxon>Saliphagus</taxon>
    </lineage>
</organism>
<dbReference type="AlphaFoldDB" id="A0ABD5QCC8"/>
<dbReference type="PANTHER" id="PTHR34236:SF1">
    <property type="entry name" value="DIMETHYL SULFOXIDE REDUCTASE TRANSCRIPTIONAL ACTIVATOR"/>
    <property type="match status" value="1"/>
</dbReference>
<evidence type="ECO:0000313" key="5">
    <source>
        <dbReference type="EMBL" id="MFC4987348.1"/>
    </source>
</evidence>
<evidence type="ECO:0000259" key="3">
    <source>
        <dbReference type="Pfam" id="PF04967"/>
    </source>
</evidence>
<accession>A0ABD5QCC8</accession>
<evidence type="ECO:0000313" key="6">
    <source>
        <dbReference type="Proteomes" id="UP001595925"/>
    </source>
</evidence>
<feature type="domain" description="HTH bat-type" evidence="3">
    <location>
        <begin position="160"/>
        <end position="210"/>
    </location>
</feature>
<comment type="caution">
    <text evidence="5">The sequence shown here is derived from an EMBL/GenBank/DDBJ whole genome shotgun (WGS) entry which is preliminary data.</text>
</comment>
<evidence type="ECO:0000259" key="4">
    <source>
        <dbReference type="Pfam" id="PF15915"/>
    </source>
</evidence>
<sequence>MTTVTELVLTSNEIALAETFEALPDLEIRIKSIVAEGPQQAMPLVWIAGESQAAIEDALTDDSSVAEFDRLLEDSETDENLYRIEYAAGVGNMCSAIFSNEGTILDAQCSANNWTFRLLFPERNLLSEAVGELEEQGITVDVKRMVEAGRNADLEETAALTEAQEEAINEAYDLGYYDVPRRISLEDLAAELDISHQALSERLRRANKVLASEQIGQPDRDGIAH</sequence>